<feature type="transmembrane region" description="Helical" evidence="5">
    <location>
        <begin position="18"/>
        <end position="44"/>
    </location>
</feature>
<proteinExistence type="predicted"/>
<sequence>MAGPAGTSALRAMTGANIVLVAVVLAGHTALAPAAAFGGMTAVHARFAPYPVRARLLAAVGAGLVLCVALGSVVAAAGWGPVPVAVLVAVVAAVAKLLTDAVAAGPPGGLIFVFAVATTAVLPVSWSQAAVQTGVAALAAVVAWCVGMAGWLFFRKPHEKAPSWRESLLAAVRLPSHELPRAAKVGLGVLAAGLLAHFLHLGHPYWTMIAAAAVLQSTHLNHTVHRTVQRVLGTLVGVVLGGLLLAADLPTPAKLACIVVALLCGELTVIRNYALAMVFITPLTLLLSSLLTPPDAFGLASDRLLDTVLGALVGLAAALVRPGRGYSLAAA</sequence>
<evidence type="ECO:0000256" key="1">
    <source>
        <dbReference type="ARBA" id="ARBA00004141"/>
    </source>
</evidence>
<evidence type="ECO:0000256" key="4">
    <source>
        <dbReference type="ARBA" id="ARBA00023136"/>
    </source>
</evidence>
<reference evidence="8" key="1">
    <citation type="journal article" date="2019" name="Int. J. Syst. Evol. Microbiol.">
        <title>The Global Catalogue of Microorganisms (GCM) 10K type strain sequencing project: providing services to taxonomists for standard genome sequencing and annotation.</title>
        <authorList>
            <consortium name="The Broad Institute Genomics Platform"/>
            <consortium name="The Broad Institute Genome Sequencing Center for Infectious Disease"/>
            <person name="Wu L."/>
            <person name="Ma J."/>
        </authorList>
    </citation>
    <scope>NUCLEOTIDE SEQUENCE [LARGE SCALE GENOMIC DNA]</scope>
    <source>
        <strain evidence="8">JCM 18054</strain>
    </source>
</reference>
<feature type="transmembrane region" description="Helical" evidence="5">
    <location>
        <begin position="135"/>
        <end position="154"/>
    </location>
</feature>
<evidence type="ECO:0000256" key="3">
    <source>
        <dbReference type="ARBA" id="ARBA00022989"/>
    </source>
</evidence>
<organism evidence="7 8">
    <name type="scientific">Amycolatopsis dongchuanensis</name>
    <dbReference type="NCBI Taxonomy" id="1070866"/>
    <lineage>
        <taxon>Bacteria</taxon>
        <taxon>Bacillati</taxon>
        <taxon>Actinomycetota</taxon>
        <taxon>Actinomycetes</taxon>
        <taxon>Pseudonocardiales</taxon>
        <taxon>Pseudonocardiaceae</taxon>
        <taxon>Amycolatopsis</taxon>
    </lineage>
</organism>
<feature type="transmembrane region" description="Helical" evidence="5">
    <location>
        <begin position="110"/>
        <end position="129"/>
    </location>
</feature>
<feature type="transmembrane region" description="Helical" evidence="5">
    <location>
        <begin position="231"/>
        <end position="247"/>
    </location>
</feature>
<gene>
    <name evidence="7" type="ORF">GCM10023214_19880</name>
</gene>
<evidence type="ECO:0000313" key="7">
    <source>
        <dbReference type="EMBL" id="GAA5158560.1"/>
    </source>
</evidence>
<protein>
    <recommendedName>
        <fullName evidence="6">Integral membrane bound transporter domain-containing protein</fullName>
    </recommendedName>
</protein>
<evidence type="ECO:0000256" key="2">
    <source>
        <dbReference type="ARBA" id="ARBA00022692"/>
    </source>
</evidence>
<dbReference type="Proteomes" id="UP001500192">
    <property type="component" value="Unassembled WGS sequence"/>
</dbReference>
<evidence type="ECO:0000313" key="8">
    <source>
        <dbReference type="Proteomes" id="UP001500192"/>
    </source>
</evidence>
<keyword evidence="8" id="KW-1185">Reference proteome</keyword>
<name>A0ABP9Q8F4_9PSEU</name>
<dbReference type="EMBL" id="BAABIB010000045">
    <property type="protein sequence ID" value="GAA5158560.1"/>
    <property type="molecule type" value="Genomic_DNA"/>
</dbReference>
<keyword evidence="2 5" id="KW-0812">Transmembrane</keyword>
<feature type="transmembrane region" description="Helical" evidence="5">
    <location>
        <begin position="275"/>
        <end position="292"/>
    </location>
</feature>
<feature type="domain" description="Integral membrane bound transporter" evidence="6">
    <location>
        <begin position="192"/>
        <end position="316"/>
    </location>
</feature>
<feature type="transmembrane region" description="Helical" evidence="5">
    <location>
        <begin position="56"/>
        <end position="76"/>
    </location>
</feature>
<dbReference type="InterPro" id="IPR049453">
    <property type="entry name" value="Memb_transporter_dom"/>
</dbReference>
<accession>A0ABP9Q8F4</accession>
<dbReference type="Pfam" id="PF13515">
    <property type="entry name" value="FUSC_2"/>
    <property type="match status" value="1"/>
</dbReference>
<evidence type="ECO:0000259" key="6">
    <source>
        <dbReference type="Pfam" id="PF13515"/>
    </source>
</evidence>
<comment type="subcellular location">
    <subcellularLocation>
        <location evidence="1">Membrane</location>
        <topology evidence="1">Multi-pass membrane protein</topology>
    </subcellularLocation>
</comment>
<keyword evidence="3 5" id="KW-1133">Transmembrane helix</keyword>
<comment type="caution">
    <text evidence="7">The sequence shown here is derived from an EMBL/GenBank/DDBJ whole genome shotgun (WGS) entry which is preliminary data.</text>
</comment>
<keyword evidence="4 5" id="KW-0472">Membrane</keyword>
<evidence type="ECO:0000256" key="5">
    <source>
        <dbReference type="SAM" id="Phobius"/>
    </source>
</evidence>